<organism evidence="2 3">
    <name type="scientific">Neisseria dumasiana</name>
    <dbReference type="NCBI Taxonomy" id="1931275"/>
    <lineage>
        <taxon>Bacteria</taxon>
        <taxon>Pseudomonadati</taxon>
        <taxon>Pseudomonadota</taxon>
        <taxon>Betaproteobacteria</taxon>
        <taxon>Neisseriales</taxon>
        <taxon>Neisseriaceae</taxon>
        <taxon>Neisseria</taxon>
    </lineage>
</organism>
<gene>
    <name evidence="2" type="ORF">BV912_09890</name>
</gene>
<feature type="domain" description="SpoVT-AbrB" evidence="1">
    <location>
        <begin position="4"/>
        <end position="49"/>
    </location>
</feature>
<dbReference type="GO" id="GO:0097351">
    <property type="term" value="F:toxin sequestering activity"/>
    <property type="evidence" value="ECO:0007669"/>
    <property type="project" value="InterPro"/>
</dbReference>
<protein>
    <submittedName>
        <fullName evidence="2">Multidrug transporter MatE</fullName>
    </submittedName>
</protein>
<dbReference type="OrthoDB" id="9795766at2"/>
<dbReference type="InterPro" id="IPR039052">
    <property type="entry name" value="Antitox_PemI-like"/>
</dbReference>
<evidence type="ECO:0000259" key="1">
    <source>
        <dbReference type="SMART" id="SM00966"/>
    </source>
</evidence>
<dbReference type="EMBL" id="MTAB01000026">
    <property type="protein sequence ID" value="OSI18379.1"/>
    <property type="molecule type" value="Genomic_DNA"/>
</dbReference>
<accession>A0A1X3DEJ9</accession>
<dbReference type="Proteomes" id="UP000193303">
    <property type="component" value="Unassembled WGS sequence"/>
</dbReference>
<comment type="caution">
    <text evidence="2">The sequence shown here is derived from an EMBL/GenBank/DDBJ whole genome shotgun (WGS) entry which is preliminary data.</text>
</comment>
<dbReference type="PANTHER" id="PTHR40516">
    <property type="entry name" value="ANTITOXIN CHPS-RELATED"/>
    <property type="match status" value="1"/>
</dbReference>
<sequence length="80" mass="9081">MKLQKWGNSAAVRFPKEIISQLGLQIGDELQTEVRGQTIVIKAVKRPRYKLSELLSEMQGDAPRVEGWEEMPDVGKEITK</sequence>
<dbReference type="InterPro" id="IPR007159">
    <property type="entry name" value="SpoVT-AbrB_dom"/>
</dbReference>
<dbReference type="SUPFAM" id="SSF89447">
    <property type="entry name" value="AbrB/MazE/MraZ-like"/>
    <property type="match status" value="1"/>
</dbReference>
<dbReference type="GO" id="GO:0003677">
    <property type="term" value="F:DNA binding"/>
    <property type="evidence" value="ECO:0007669"/>
    <property type="project" value="InterPro"/>
</dbReference>
<dbReference type="RefSeq" id="WP_085360216.1">
    <property type="nucleotide sequence ID" value="NZ_MTAB01000026.1"/>
</dbReference>
<evidence type="ECO:0000313" key="3">
    <source>
        <dbReference type="Proteomes" id="UP000193303"/>
    </source>
</evidence>
<dbReference type="InterPro" id="IPR037914">
    <property type="entry name" value="SpoVT-AbrB_sf"/>
</dbReference>
<dbReference type="PANTHER" id="PTHR40516:SF1">
    <property type="entry name" value="ANTITOXIN CHPS-RELATED"/>
    <property type="match status" value="1"/>
</dbReference>
<dbReference type="Pfam" id="PF04014">
    <property type="entry name" value="MazE_antitoxin"/>
    <property type="match status" value="1"/>
</dbReference>
<name>A0A1X3DEJ9_9NEIS</name>
<evidence type="ECO:0000313" key="2">
    <source>
        <dbReference type="EMBL" id="OSI18379.1"/>
    </source>
</evidence>
<proteinExistence type="predicted"/>
<dbReference type="SMART" id="SM00966">
    <property type="entry name" value="SpoVT_AbrB"/>
    <property type="match status" value="1"/>
</dbReference>
<reference evidence="3" key="1">
    <citation type="submission" date="2017-01" db="EMBL/GenBank/DDBJ databases">
        <authorList>
            <person name="Mah S.A."/>
            <person name="Swanson W.J."/>
            <person name="Moy G.W."/>
            <person name="Vacquier V.D."/>
        </authorList>
    </citation>
    <scope>NUCLEOTIDE SEQUENCE [LARGE SCALE GENOMIC DNA]</scope>
    <source>
        <strain evidence="3">124861</strain>
    </source>
</reference>
<dbReference type="AlphaFoldDB" id="A0A1X3DEJ9"/>
<dbReference type="Gene3D" id="2.10.260.10">
    <property type="match status" value="1"/>
</dbReference>